<evidence type="ECO:0000256" key="2">
    <source>
        <dbReference type="ARBA" id="ARBA00022670"/>
    </source>
</evidence>
<evidence type="ECO:0000256" key="11">
    <source>
        <dbReference type="SAM" id="Phobius"/>
    </source>
</evidence>
<comment type="cofactor">
    <cofactor evidence="10">
        <name>Zn(2+)</name>
        <dbReference type="ChEBI" id="CHEBI:29105"/>
    </cofactor>
    <text evidence="10">Binds 1 zinc ion per subunit.</text>
</comment>
<feature type="domain" description="Peptidase M48" evidence="12">
    <location>
        <begin position="72"/>
        <end position="294"/>
    </location>
</feature>
<keyword evidence="1" id="KW-1003">Cell membrane</keyword>
<evidence type="ECO:0000256" key="10">
    <source>
        <dbReference type="RuleBase" id="RU003983"/>
    </source>
</evidence>
<accession>A0A498L6Y0</accession>
<dbReference type="InterPro" id="IPR001915">
    <property type="entry name" value="Peptidase_M48"/>
</dbReference>
<evidence type="ECO:0000256" key="3">
    <source>
        <dbReference type="ARBA" id="ARBA00022692"/>
    </source>
</evidence>
<dbReference type="GO" id="GO:0006508">
    <property type="term" value="P:proteolysis"/>
    <property type="evidence" value="ECO:0007669"/>
    <property type="project" value="UniProtKB-KW"/>
</dbReference>
<keyword evidence="4" id="KW-0479">Metal-binding</keyword>
<protein>
    <submittedName>
        <fullName evidence="13">Peptidase M48</fullName>
    </submittedName>
</protein>
<evidence type="ECO:0000259" key="12">
    <source>
        <dbReference type="Pfam" id="PF01435"/>
    </source>
</evidence>
<gene>
    <name evidence="13" type="ORF">EAF64_02490</name>
</gene>
<evidence type="ECO:0000256" key="5">
    <source>
        <dbReference type="ARBA" id="ARBA00022801"/>
    </source>
</evidence>
<proteinExistence type="inferred from homology"/>
<name>A0A498L6Y0_9EURY</name>
<evidence type="ECO:0000256" key="1">
    <source>
        <dbReference type="ARBA" id="ARBA00022475"/>
    </source>
</evidence>
<sequence>MAGVGLSLLVGYGLAAWLVYSLLVWFWESRPPLWTTVVIVGVTTLVVGYLSYQYGTSQLLASVDAADLPRERAPELYRRADRLAAEMRIETPRLLVADMAVPNALALGSPADGAVVLDRSLFRLLSPSELEGILAHECAHLESRDSLVQTLAYSGLRTVVGIVTVLLSPALLFLTGLARGVAWIRGRPTRWAEGTVGQFRLLIGNGVVVLLFVLTLVIRAHSRRRELAADDRAASVTGDPLALARALAKIDRVRDPNWSLLSPLYTRGDEDGTLGRVLSTHPAVDERIERLRGRARGTEPRRIR</sequence>
<evidence type="ECO:0000256" key="9">
    <source>
        <dbReference type="ARBA" id="ARBA00023136"/>
    </source>
</evidence>
<keyword evidence="2 10" id="KW-0645">Protease</keyword>
<reference evidence="13 14" key="1">
    <citation type="submission" date="2019-01" db="EMBL/GenBank/DDBJ databases">
        <title>Halorientalis sp. F13-25 a new haloarchaeum isolated from hypersaline water.</title>
        <authorList>
            <person name="Ana D.-V."/>
            <person name="Cristina S.-P."/>
            <person name="Antonio V."/>
        </authorList>
    </citation>
    <scope>NUCLEOTIDE SEQUENCE [LARGE SCALE GENOMIC DNA]</scope>
    <source>
        <strain evidence="13 14">F13-25</strain>
    </source>
</reference>
<keyword evidence="14" id="KW-1185">Reference proteome</keyword>
<dbReference type="Pfam" id="PF01435">
    <property type="entry name" value="Peptidase_M48"/>
    <property type="match status" value="1"/>
</dbReference>
<evidence type="ECO:0000256" key="7">
    <source>
        <dbReference type="ARBA" id="ARBA00022989"/>
    </source>
</evidence>
<evidence type="ECO:0000256" key="8">
    <source>
        <dbReference type="ARBA" id="ARBA00023049"/>
    </source>
</evidence>
<keyword evidence="6 10" id="KW-0862">Zinc</keyword>
<keyword evidence="8 10" id="KW-0482">Metalloprotease</keyword>
<evidence type="ECO:0000256" key="6">
    <source>
        <dbReference type="ARBA" id="ARBA00022833"/>
    </source>
</evidence>
<dbReference type="AlphaFoldDB" id="A0A498L6Y0"/>
<dbReference type="Gene3D" id="3.30.2010.10">
    <property type="entry name" value="Metalloproteases ('zincins'), catalytic domain"/>
    <property type="match status" value="1"/>
</dbReference>
<evidence type="ECO:0000313" key="14">
    <source>
        <dbReference type="Proteomes" id="UP000289691"/>
    </source>
</evidence>
<comment type="caution">
    <text evidence="13">The sequence shown here is derived from an EMBL/GenBank/DDBJ whole genome shotgun (WGS) entry which is preliminary data.</text>
</comment>
<dbReference type="GO" id="GO:0046872">
    <property type="term" value="F:metal ion binding"/>
    <property type="evidence" value="ECO:0007669"/>
    <property type="project" value="UniProtKB-KW"/>
</dbReference>
<dbReference type="EMBL" id="RDFA01000001">
    <property type="protein sequence ID" value="RXK52052.1"/>
    <property type="molecule type" value="Genomic_DNA"/>
</dbReference>
<dbReference type="PANTHER" id="PTHR43221:SF2">
    <property type="entry name" value="PROTEASE HTPX HOMOLOG"/>
    <property type="match status" value="1"/>
</dbReference>
<evidence type="ECO:0000313" key="13">
    <source>
        <dbReference type="EMBL" id="RXK52052.1"/>
    </source>
</evidence>
<keyword evidence="5 10" id="KW-0378">Hydrolase</keyword>
<feature type="transmembrane region" description="Helical" evidence="11">
    <location>
        <begin position="198"/>
        <end position="218"/>
    </location>
</feature>
<dbReference type="Proteomes" id="UP000289691">
    <property type="component" value="Unassembled WGS sequence"/>
</dbReference>
<feature type="transmembrane region" description="Helical" evidence="11">
    <location>
        <begin position="159"/>
        <end position="178"/>
    </location>
</feature>
<dbReference type="InterPro" id="IPR050083">
    <property type="entry name" value="HtpX_protease"/>
</dbReference>
<feature type="transmembrane region" description="Helical" evidence="11">
    <location>
        <begin position="33"/>
        <end position="52"/>
    </location>
</feature>
<keyword evidence="9 11" id="KW-0472">Membrane</keyword>
<keyword evidence="7 11" id="KW-1133">Transmembrane helix</keyword>
<keyword evidence="3 11" id="KW-0812">Transmembrane</keyword>
<evidence type="ECO:0000256" key="4">
    <source>
        <dbReference type="ARBA" id="ARBA00022723"/>
    </source>
</evidence>
<dbReference type="OrthoDB" id="186977at2157"/>
<organism evidence="13 14">
    <name type="scientific">Halorientalis pallida</name>
    <dbReference type="NCBI Taxonomy" id="2479928"/>
    <lineage>
        <taxon>Archaea</taxon>
        <taxon>Methanobacteriati</taxon>
        <taxon>Methanobacteriota</taxon>
        <taxon>Stenosarchaea group</taxon>
        <taxon>Halobacteria</taxon>
        <taxon>Halobacteriales</taxon>
        <taxon>Haloarculaceae</taxon>
        <taxon>Halorientalis</taxon>
    </lineage>
</organism>
<feature type="transmembrane region" description="Helical" evidence="11">
    <location>
        <begin position="7"/>
        <end position="27"/>
    </location>
</feature>
<dbReference type="PANTHER" id="PTHR43221">
    <property type="entry name" value="PROTEASE HTPX"/>
    <property type="match status" value="1"/>
</dbReference>
<dbReference type="GO" id="GO:0004222">
    <property type="term" value="F:metalloendopeptidase activity"/>
    <property type="evidence" value="ECO:0007669"/>
    <property type="project" value="InterPro"/>
</dbReference>
<comment type="similarity">
    <text evidence="10">Belongs to the peptidase M48 family.</text>
</comment>